<dbReference type="EMBL" id="HBIP01030838">
    <property type="protein sequence ID" value="CAE0503658.1"/>
    <property type="molecule type" value="Transcribed_RNA"/>
</dbReference>
<accession>A0A7S3R5X4</accession>
<organism evidence="1">
    <name type="scientific">Dunaliella tertiolecta</name>
    <name type="common">Green alga</name>
    <dbReference type="NCBI Taxonomy" id="3047"/>
    <lineage>
        <taxon>Eukaryota</taxon>
        <taxon>Viridiplantae</taxon>
        <taxon>Chlorophyta</taxon>
        <taxon>core chlorophytes</taxon>
        <taxon>Chlorophyceae</taxon>
        <taxon>CS clade</taxon>
        <taxon>Chlamydomonadales</taxon>
        <taxon>Dunaliellaceae</taxon>
        <taxon>Dunaliella</taxon>
    </lineage>
</organism>
<name>A0A7S3R5X4_DUNTE</name>
<proteinExistence type="predicted"/>
<reference evidence="1" key="1">
    <citation type="submission" date="2021-01" db="EMBL/GenBank/DDBJ databases">
        <authorList>
            <person name="Corre E."/>
            <person name="Pelletier E."/>
            <person name="Niang G."/>
            <person name="Scheremetjew M."/>
            <person name="Finn R."/>
            <person name="Kale V."/>
            <person name="Holt S."/>
            <person name="Cochrane G."/>
            <person name="Meng A."/>
            <person name="Brown T."/>
            <person name="Cohen L."/>
        </authorList>
    </citation>
    <scope>NUCLEOTIDE SEQUENCE</scope>
    <source>
        <strain evidence="1">CCMP1320</strain>
    </source>
</reference>
<dbReference type="AlphaFoldDB" id="A0A7S3R5X4"/>
<evidence type="ECO:0000313" key="1">
    <source>
        <dbReference type="EMBL" id="CAE0503658.1"/>
    </source>
</evidence>
<protein>
    <submittedName>
        <fullName evidence="1">Uncharacterized protein</fullName>
    </submittedName>
</protein>
<sequence length="100" mass="11181">MPTAMHHAPRTPQYTAYPTIHCTMHPATHQMHLADCNAPCTPHPTIHCIPHNTLHHAPCHTSNAPCRLRCTMHPAMQMKHAPCTLGYLAPYTIPCAMHLH</sequence>
<gene>
    <name evidence="1" type="ORF">DTER00134_LOCUS18731</name>
</gene>